<comment type="subcellular location">
    <subcellularLocation>
        <location evidence="1">Membrane</location>
        <topology evidence="1">Multi-pass membrane protein</topology>
    </subcellularLocation>
</comment>
<evidence type="ECO:0000313" key="8">
    <source>
        <dbReference type="Proteomes" id="UP000024635"/>
    </source>
</evidence>
<dbReference type="Proteomes" id="UP000024635">
    <property type="component" value="Unassembled WGS sequence"/>
</dbReference>
<keyword evidence="8" id="KW-1185">Reference proteome</keyword>
<evidence type="ECO:0000256" key="2">
    <source>
        <dbReference type="ARBA" id="ARBA00005692"/>
    </source>
</evidence>
<accession>A0A016SVX9</accession>
<dbReference type="AlphaFoldDB" id="A0A016SVX9"/>
<keyword evidence="4 6" id="KW-1133">Transmembrane helix</keyword>
<dbReference type="InterPro" id="IPR000609">
    <property type="entry name" value="7TM_GPCR_serpentine_rcpt_Srg"/>
</dbReference>
<comment type="similarity">
    <text evidence="2 6">Belongs to the nematode receptor-like protein srg family.</text>
</comment>
<keyword evidence="5 6" id="KW-0472">Membrane</keyword>
<name>A0A016SVX9_9BILA</name>
<evidence type="ECO:0000256" key="1">
    <source>
        <dbReference type="ARBA" id="ARBA00004141"/>
    </source>
</evidence>
<dbReference type="GO" id="GO:0004888">
    <property type="term" value="F:transmembrane signaling receptor activity"/>
    <property type="evidence" value="ECO:0007669"/>
    <property type="project" value="InterPro"/>
</dbReference>
<evidence type="ECO:0000256" key="3">
    <source>
        <dbReference type="ARBA" id="ARBA00022692"/>
    </source>
</evidence>
<sequence>MVMAPMRAGKKWASNFIPTIIIILSIPLIFMWFVVPCKSYVTVQEGGGLIIDYEKMFEVRLNIDAIQG</sequence>
<keyword evidence="3 6" id="KW-0812">Transmembrane</keyword>
<evidence type="ECO:0000256" key="5">
    <source>
        <dbReference type="ARBA" id="ARBA00023136"/>
    </source>
</evidence>
<comment type="caution">
    <text evidence="6">Lacks conserved residue(s) required for the propagation of feature annotation.</text>
</comment>
<dbReference type="GO" id="GO:0007606">
    <property type="term" value="P:sensory perception of chemical stimulus"/>
    <property type="evidence" value="ECO:0007669"/>
    <property type="project" value="UniProtKB-UniRule"/>
</dbReference>
<feature type="transmembrane region" description="Helical" evidence="6">
    <location>
        <begin position="12"/>
        <end position="35"/>
    </location>
</feature>
<comment type="caution">
    <text evidence="7">The sequence shown here is derived from an EMBL/GenBank/DDBJ whole genome shotgun (WGS) entry which is preliminary data.</text>
</comment>
<protein>
    <recommendedName>
        <fullName evidence="6">Serpentine receptor class gamma</fullName>
    </recommendedName>
</protein>
<proteinExistence type="inferred from homology"/>
<gene>
    <name evidence="7" type="primary">Acey_s0166.g72</name>
    <name evidence="7" type="ORF">Y032_0166g72</name>
</gene>
<reference evidence="8" key="1">
    <citation type="journal article" date="2015" name="Nat. Genet.">
        <title>The genome and transcriptome of the zoonotic hookworm Ancylostoma ceylanicum identify infection-specific gene families.</title>
        <authorList>
            <person name="Schwarz E.M."/>
            <person name="Hu Y."/>
            <person name="Antoshechkin I."/>
            <person name="Miller M.M."/>
            <person name="Sternberg P.W."/>
            <person name="Aroian R.V."/>
        </authorList>
    </citation>
    <scope>NUCLEOTIDE SEQUENCE</scope>
    <source>
        <strain evidence="8">HY135</strain>
    </source>
</reference>
<dbReference type="OrthoDB" id="5788001at2759"/>
<evidence type="ECO:0000256" key="4">
    <source>
        <dbReference type="ARBA" id="ARBA00022989"/>
    </source>
</evidence>
<dbReference type="Pfam" id="PF02118">
    <property type="entry name" value="Srg"/>
    <property type="match status" value="1"/>
</dbReference>
<dbReference type="EMBL" id="JARK01001502">
    <property type="protein sequence ID" value="EYB94888.1"/>
    <property type="molecule type" value="Genomic_DNA"/>
</dbReference>
<dbReference type="GO" id="GO:0016020">
    <property type="term" value="C:membrane"/>
    <property type="evidence" value="ECO:0007669"/>
    <property type="project" value="UniProtKB-SubCell"/>
</dbReference>
<evidence type="ECO:0000256" key="6">
    <source>
        <dbReference type="RuleBase" id="RU280813"/>
    </source>
</evidence>
<evidence type="ECO:0000313" key="7">
    <source>
        <dbReference type="EMBL" id="EYB94888.1"/>
    </source>
</evidence>
<organism evidence="7 8">
    <name type="scientific">Ancylostoma ceylanicum</name>
    <dbReference type="NCBI Taxonomy" id="53326"/>
    <lineage>
        <taxon>Eukaryota</taxon>
        <taxon>Metazoa</taxon>
        <taxon>Ecdysozoa</taxon>
        <taxon>Nematoda</taxon>
        <taxon>Chromadorea</taxon>
        <taxon>Rhabditida</taxon>
        <taxon>Rhabditina</taxon>
        <taxon>Rhabditomorpha</taxon>
        <taxon>Strongyloidea</taxon>
        <taxon>Ancylostomatidae</taxon>
        <taxon>Ancylostomatinae</taxon>
        <taxon>Ancylostoma</taxon>
    </lineage>
</organism>